<feature type="domain" description="S-adenosylmethionine synthetase C-terminal" evidence="15">
    <location>
        <begin position="247"/>
        <end position="386"/>
    </location>
</feature>
<evidence type="ECO:0000256" key="11">
    <source>
        <dbReference type="RuleBase" id="RU000542"/>
    </source>
</evidence>
<feature type="binding site" description="in other chain" evidence="10">
    <location>
        <begin position="177"/>
        <end position="179"/>
    </location>
    <ligand>
        <name>ATP</name>
        <dbReference type="ChEBI" id="CHEBI:30616"/>
        <note>ligand shared between two neighboring subunits</note>
    </ligand>
</feature>
<comment type="pathway">
    <text evidence="1 10">Amino-acid biosynthesis; S-adenosyl-L-methionine biosynthesis; S-adenosyl-L-methionine from L-methionine: step 1/1.</text>
</comment>
<evidence type="ECO:0000256" key="7">
    <source>
        <dbReference type="ARBA" id="ARBA00022840"/>
    </source>
</evidence>
<reference evidence="17" key="1">
    <citation type="journal article" date="2019" name="Int. J. Syst. Evol. Microbiol.">
        <title>The Global Catalogue of Microorganisms (GCM) 10K type strain sequencing project: providing services to taxonomists for standard genome sequencing and annotation.</title>
        <authorList>
            <consortium name="The Broad Institute Genomics Platform"/>
            <consortium name="The Broad Institute Genome Sequencing Center for Infectious Disease"/>
            <person name="Wu L."/>
            <person name="Ma J."/>
        </authorList>
    </citation>
    <scope>NUCLEOTIDE SEQUENCE [LARGE SCALE GENOMIC DNA]</scope>
    <source>
        <strain evidence="17">CCUG 56607</strain>
    </source>
</reference>
<keyword evidence="4 10" id="KW-0808">Transferase</keyword>
<evidence type="ECO:0000259" key="13">
    <source>
        <dbReference type="Pfam" id="PF00438"/>
    </source>
</evidence>
<feature type="domain" description="S-adenosylmethionine synthetase central" evidence="14">
    <location>
        <begin position="128"/>
        <end position="245"/>
    </location>
</feature>
<dbReference type="PANTHER" id="PTHR11964">
    <property type="entry name" value="S-ADENOSYLMETHIONINE SYNTHETASE"/>
    <property type="match status" value="1"/>
</dbReference>
<evidence type="ECO:0000313" key="17">
    <source>
        <dbReference type="Proteomes" id="UP001596990"/>
    </source>
</evidence>
<feature type="binding site" evidence="10">
    <location>
        <position position="45"/>
    </location>
    <ligand>
        <name>K(+)</name>
        <dbReference type="ChEBI" id="CHEBI:29103"/>
    </ligand>
</feature>
<protein>
    <recommendedName>
        <fullName evidence="10">S-adenosylmethionine synthase</fullName>
        <shortName evidence="10">AdoMet synthase</shortName>
        <ecNumber evidence="10">2.5.1.6</ecNumber>
    </recommendedName>
    <alternativeName>
        <fullName evidence="10">MAT</fullName>
    </alternativeName>
    <alternativeName>
        <fullName evidence="10">Methionine adenosyltransferase</fullName>
    </alternativeName>
</protein>
<comment type="cofactor">
    <cofactor evidence="10">
        <name>K(+)</name>
        <dbReference type="ChEBI" id="CHEBI:29103"/>
    </cofactor>
    <text evidence="10">Binds 1 potassium ion per subunit.</text>
</comment>
<keyword evidence="10" id="KW-0963">Cytoplasm</keyword>
<keyword evidence="8 10" id="KW-0460">Magnesium</keyword>
<accession>A0ABW3L543</accession>
<evidence type="ECO:0000313" key="16">
    <source>
        <dbReference type="EMBL" id="MFD1020562.1"/>
    </source>
</evidence>
<dbReference type="InterPro" id="IPR002133">
    <property type="entry name" value="S-AdoMet_synthetase"/>
</dbReference>
<feature type="binding site" description="in other chain" evidence="10">
    <location>
        <position position="58"/>
    </location>
    <ligand>
        <name>L-methionine</name>
        <dbReference type="ChEBI" id="CHEBI:57844"/>
        <note>ligand shared between two neighboring subunits</note>
    </ligand>
</feature>
<dbReference type="InterPro" id="IPR022630">
    <property type="entry name" value="S-AdoMet_synt_C"/>
</dbReference>
<dbReference type="RefSeq" id="WP_386062394.1">
    <property type="nucleotide sequence ID" value="NZ_JBHTKL010000005.1"/>
</dbReference>
<dbReference type="Gene3D" id="3.30.300.10">
    <property type="match status" value="3"/>
</dbReference>
<dbReference type="CDD" id="cd18079">
    <property type="entry name" value="S-AdoMet_synt"/>
    <property type="match status" value="1"/>
</dbReference>
<comment type="subcellular location">
    <subcellularLocation>
        <location evidence="10 11">Cytoplasm</location>
    </subcellularLocation>
</comment>
<keyword evidence="6 10" id="KW-0547">Nucleotide-binding</keyword>
<dbReference type="Proteomes" id="UP001596990">
    <property type="component" value="Unassembled WGS sequence"/>
</dbReference>
<evidence type="ECO:0000256" key="3">
    <source>
        <dbReference type="ARBA" id="ARBA00022563"/>
    </source>
</evidence>
<dbReference type="SUPFAM" id="SSF55973">
    <property type="entry name" value="S-adenosylmethionine synthetase"/>
    <property type="match status" value="3"/>
</dbReference>
<feature type="binding site" description="in other chain" evidence="10">
    <location>
        <begin position="259"/>
        <end position="260"/>
    </location>
    <ligand>
        <name>ATP</name>
        <dbReference type="ChEBI" id="CHEBI:30616"/>
        <note>ligand shared between two neighboring subunits</note>
    </ligand>
</feature>
<keyword evidence="9 10" id="KW-0630">Potassium</keyword>
<dbReference type="Pfam" id="PF02773">
    <property type="entry name" value="S-AdoMet_synt_C"/>
    <property type="match status" value="1"/>
</dbReference>
<dbReference type="InterPro" id="IPR022636">
    <property type="entry name" value="S-AdoMet_synthetase_sfam"/>
</dbReference>
<gene>
    <name evidence="10 16" type="primary">metK</name>
    <name evidence="16" type="ORF">ACFQ2J_15340</name>
</gene>
<sequence>MSANRRLFTSESVTEGHPDKICDQISDAILDEILKNDPNARVACETTVTTGLVLVAGEISTNTYVDIPSIVRQTIRDIGYTRAKYGFDADTCAVLTAIDEQSPDIAGGVDKALEAREGTMTDDEIEAIGAGDQGLMFGFANNETDELMPLPVSLAHKLSKRLSDVRKDGTLEYLRPDGKTQVTIEYDENDQPLRVDTIVISTQHAEEITLDQIKKDLKSHVIDAVVPETLIDDKTKYFLNPTGRFVIGGPQGDAGLTGRKIIVDTYGGIARHGGGAFSGKDATKVDRSAAYAARYVAKNIVAAGLADSCEVQLAYAIGVAQPVSIAVNTFGTGKVSEEKLVAEIRELFDLRPAGIIKMLDLRRPIYRDTAAYGHFGRTDIEFPWEKTDKAEHLKKLLG</sequence>
<keyword evidence="7 10" id="KW-0067">ATP-binding</keyword>
<dbReference type="PROSITE" id="PS00377">
    <property type="entry name" value="ADOMET_SYNTHASE_2"/>
    <property type="match status" value="1"/>
</dbReference>
<dbReference type="NCBIfam" id="TIGR01034">
    <property type="entry name" value="metK"/>
    <property type="match status" value="1"/>
</dbReference>
<feature type="binding site" description="in other chain" evidence="10">
    <location>
        <position position="17"/>
    </location>
    <ligand>
        <name>ATP</name>
        <dbReference type="ChEBI" id="CHEBI:30616"/>
        <note>ligand shared between two neighboring subunits</note>
    </ligand>
</feature>
<dbReference type="EMBL" id="JBHTKL010000005">
    <property type="protein sequence ID" value="MFD1020562.1"/>
    <property type="molecule type" value="Genomic_DNA"/>
</dbReference>
<comment type="subunit">
    <text evidence="10">Homotetramer; dimer of dimers.</text>
</comment>
<evidence type="ECO:0000256" key="5">
    <source>
        <dbReference type="ARBA" id="ARBA00022723"/>
    </source>
</evidence>
<feature type="binding site" evidence="10">
    <location>
        <position position="280"/>
    </location>
    <ligand>
        <name>ATP</name>
        <dbReference type="ChEBI" id="CHEBI:30616"/>
        <note>ligand shared between two neighboring subunits</note>
    </ligand>
</feature>
<name>A0ABW3L543_9BACI</name>
<keyword evidence="17" id="KW-1185">Reference proteome</keyword>
<dbReference type="EC" id="2.5.1.6" evidence="10"/>
<evidence type="ECO:0000259" key="15">
    <source>
        <dbReference type="Pfam" id="PF02773"/>
    </source>
</evidence>
<feature type="binding site" description="in other chain" evidence="10">
    <location>
        <position position="101"/>
    </location>
    <ligand>
        <name>L-methionine</name>
        <dbReference type="ChEBI" id="CHEBI:57844"/>
        <note>ligand shared between two neighboring subunits</note>
    </ligand>
</feature>
<evidence type="ECO:0000256" key="4">
    <source>
        <dbReference type="ARBA" id="ARBA00022679"/>
    </source>
</evidence>
<dbReference type="InterPro" id="IPR022629">
    <property type="entry name" value="S-AdoMet_synt_central"/>
</dbReference>
<organism evidence="16 17">
    <name type="scientific">Thalassobacillus hwangdonensis</name>
    <dbReference type="NCBI Taxonomy" id="546108"/>
    <lineage>
        <taxon>Bacteria</taxon>
        <taxon>Bacillati</taxon>
        <taxon>Bacillota</taxon>
        <taxon>Bacilli</taxon>
        <taxon>Bacillales</taxon>
        <taxon>Bacillaceae</taxon>
        <taxon>Thalassobacillus</taxon>
    </lineage>
</organism>
<evidence type="ECO:0000256" key="2">
    <source>
        <dbReference type="ARBA" id="ARBA00009685"/>
    </source>
</evidence>
<feature type="binding site" evidence="10">
    <location>
        <position position="253"/>
    </location>
    <ligand>
        <name>L-methionine</name>
        <dbReference type="ChEBI" id="CHEBI:57844"/>
        <note>ligand shared between two neighboring subunits</note>
    </ligand>
</feature>
<evidence type="ECO:0000256" key="8">
    <source>
        <dbReference type="ARBA" id="ARBA00022842"/>
    </source>
</evidence>
<comment type="catalytic activity">
    <reaction evidence="10">
        <text>L-methionine + ATP + H2O = S-adenosyl-L-methionine + phosphate + diphosphate</text>
        <dbReference type="Rhea" id="RHEA:21080"/>
        <dbReference type="ChEBI" id="CHEBI:15377"/>
        <dbReference type="ChEBI" id="CHEBI:30616"/>
        <dbReference type="ChEBI" id="CHEBI:33019"/>
        <dbReference type="ChEBI" id="CHEBI:43474"/>
        <dbReference type="ChEBI" id="CHEBI:57844"/>
        <dbReference type="ChEBI" id="CHEBI:59789"/>
        <dbReference type="EC" id="2.5.1.6"/>
    </reaction>
</comment>
<feature type="binding site" evidence="10">
    <location>
        <position position="19"/>
    </location>
    <ligand>
        <name>Mg(2+)</name>
        <dbReference type="ChEBI" id="CHEBI:18420"/>
    </ligand>
</feature>
<evidence type="ECO:0000259" key="14">
    <source>
        <dbReference type="Pfam" id="PF02772"/>
    </source>
</evidence>
<dbReference type="InterPro" id="IPR022628">
    <property type="entry name" value="S-AdoMet_synt_N"/>
</dbReference>
<dbReference type="PROSITE" id="PS00376">
    <property type="entry name" value="ADOMET_SYNTHASE_1"/>
    <property type="match status" value="1"/>
</dbReference>
<comment type="cofactor">
    <cofactor evidence="10">
        <name>Mg(2+)</name>
        <dbReference type="ChEBI" id="CHEBI:18420"/>
    </cofactor>
    <text evidence="10">Binds 2 divalent ions per subunit.</text>
</comment>
<feature type="binding site" description="in other chain" evidence="10">
    <location>
        <begin position="244"/>
        <end position="245"/>
    </location>
    <ligand>
        <name>ATP</name>
        <dbReference type="ChEBI" id="CHEBI:30616"/>
        <note>ligand shared between two neighboring subunits</note>
    </ligand>
</feature>
<evidence type="ECO:0000256" key="6">
    <source>
        <dbReference type="ARBA" id="ARBA00022741"/>
    </source>
</evidence>
<dbReference type="Pfam" id="PF02772">
    <property type="entry name" value="S-AdoMet_synt_M"/>
    <property type="match status" value="1"/>
</dbReference>
<feature type="binding site" description="in other chain" evidence="10">
    <location>
        <position position="284"/>
    </location>
    <ligand>
        <name>L-methionine</name>
        <dbReference type="ChEBI" id="CHEBI:57844"/>
        <note>ligand shared between two neighboring subunits</note>
    </ligand>
</feature>
<comment type="caution">
    <text evidence="16">The sequence shown here is derived from an EMBL/GenBank/DDBJ whole genome shotgun (WGS) entry which is preliminary data.</text>
</comment>
<keyword evidence="3 10" id="KW-0554">One-carbon metabolism</keyword>
<dbReference type="HAMAP" id="MF_00086">
    <property type="entry name" value="S_AdoMet_synth1"/>
    <property type="match status" value="1"/>
</dbReference>
<comment type="similarity">
    <text evidence="2 10 12">Belongs to the AdoMet synthase family.</text>
</comment>
<evidence type="ECO:0000256" key="9">
    <source>
        <dbReference type="ARBA" id="ARBA00022958"/>
    </source>
</evidence>
<dbReference type="GO" id="GO:0004478">
    <property type="term" value="F:methionine adenosyltransferase activity"/>
    <property type="evidence" value="ECO:0007669"/>
    <property type="project" value="UniProtKB-EC"/>
</dbReference>
<feature type="domain" description="S-adenosylmethionine synthetase N-terminal" evidence="13">
    <location>
        <begin position="6"/>
        <end position="103"/>
    </location>
</feature>
<dbReference type="InterPro" id="IPR022631">
    <property type="entry name" value="ADOMET_SYNTHASE_CS"/>
</dbReference>
<feature type="binding site" evidence="10">
    <location>
        <position position="276"/>
    </location>
    <ligand>
        <name>ATP</name>
        <dbReference type="ChEBI" id="CHEBI:30616"/>
        <note>ligand shared between two neighboring subunits</note>
    </ligand>
</feature>
<comment type="function">
    <text evidence="10">Catalyzes the formation of S-adenosylmethionine (AdoMet) from methionine and ATP. The overall synthetic reaction is composed of two sequential steps, AdoMet formation and the subsequent tripolyphosphate hydrolysis which occurs prior to release of AdoMet from the enzyme.</text>
</comment>
<dbReference type="PIRSF" id="PIRSF000497">
    <property type="entry name" value="MAT"/>
    <property type="match status" value="1"/>
</dbReference>
<evidence type="ECO:0000256" key="12">
    <source>
        <dbReference type="RuleBase" id="RU004462"/>
    </source>
</evidence>
<evidence type="ECO:0000256" key="1">
    <source>
        <dbReference type="ARBA" id="ARBA00005224"/>
    </source>
</evidence>
<dbReference type="Pfam" id="PF00438">
    <property type="entry name" value="S-AdoMet_synt_N"/>
    <property type="match status" value="1"/>
</dbReference>
<evidence type="ECO:0000256" key="10">
    <source>
        <dbReference type="HAMAP-Rule" id="MF_00086"/>
    </source>
</evidence>
<feature type="region of interest" description="Flexible loop" evidence="10">
    <location>
        <begin position="101"/>
        <end position="111"/>
    </location>
</feature>
<feature type="binding site" evidence="10">
    <location>
        <position position="253"/>
    </location>
    <ligand>
        <name>ATP</name>
        <dbReference type="ChEBI" id="CHEBI:30616"/>
        <note>ligand shared between two neighboring subunits</note>
    </ligand>
</feature>
<keyword evidence="5 10" id="KW-0479">Metal-binding</keyword>
<proteinExistence type="inferred from homology"/>